<name>A0ABN3DJ68_9MICO</name>
<sequence>MGIDDTDEQVAAAAPVETDRPAAVAQVLAEIIAMMREYELPHWESALTADRRRVLDGDDEVYGVIRYRLSVPRGFADVRVGFGDRALNARLDELRTRLAELVVDHQSVLDAARAPKPVEVEPREPDPPAFGVRVEYEPAPLRVRKLIASDYPRGTVVNDEDGRLVRSTISVLHHDEAGRLRPWHWIWLPVEPVSVEEYRSLRRTCIGWWVSLAAMPVIAVGTGAAGLRPDIWMIVVILAGIVMTGSAVMVGVMERRRSAVVALYSEKSGALVIPRSRGSRLHRVGGELDSPAHRAAQAEVDAAVDRRMLRRLKRSGTSGVLLEFLSCEGRLPAEALVIAALGEGWELRFAGPSSMSELWSVILERDVTNLDSHDVRAAREYFETLVALAPSGSYDGWQLDAAREGES</sequence>
<feature type="transmembrane region" description="Helical" evidence="1">
    <location>
        <begin position="231"/>
        <end position="252"/>
    </location>
</feature>
<keyword evidence="3" id="KW-1185">Reference proteome</keyword>
<dbReference type="Proteomes" id="UP001500929">
    <property type="component" value="Unassembled WGS sequence"/>
</dbReference>
<proteinExistence type="predicted"/>
<accession>A0ABN3DJ68</accession>
<evidence type="ECO:0000313" key="3">
    <source>
        <dbReference type="Proteomes" id="UP001500929"/>
    </source>
</evidence>
<evidence type="ECO:0008006" key="4">
    <source>
        <dbReference type="Google" id="ProtNLM"/>
    </source>
</evidence>
<dbReference type="EMBL" id="BAAAQY010000004">
    <property type="protein sequence ID" value="GAA2231556.1"/>
    <property type="molecule type" value="Genomic_DNA"/>
</dbReference>
<evidence type="ECO:0000313" key="2">
    <source>
        <dbReference type="EMBL" id="GAA2231556.1"/>
    </source>
</evidence>
<comment type="caution">
    <text evidence="2">The sequence shown here is derived from an EMBL/GenBank/DDBJ whole genome shotgun (WGS) entry which is preliminary data.</text>
</comment>
<dbReference type="RefSeq" id="WP_259479061.1">
    <property type="nucleotide sequence ID" value="NZ_BAAAQY010000004.1"/>
</dbReference>
<keyword evidence="1" id="KW-0472">Membrane</keyword>
<reference evidence="2 3" key="1">
    <citation type="journal article" date="2019" name="Int. J. Syst. Evol. Microbiol.">
        <title>The Global Catalogue of Microorganisms (GCM) 10K type strain sequencing project: providing services to taxonomists for standard genome sequencing and annotation.</title>
        <authorList>
            <consortium name="The Broad Institute Genomics Platform"/>
            <consortium name="The Broad Institute Genome Sequencing Center for Infectious Disease"/>
            <person name="Wu L."/>
            <person name="Ma J."/>
        </authorList>
    </citation>
    <scope>NUCLEOTIDE SEQUENCE [LARGE SCALE GENOMIC DNA]</scope>
    <source>
        <strain evidence="2 3">JCM 16117</strain>
    </source>
</reference>
<evidence type="ECO:0000256" key="1">
    <source>
        <dbReference type="SAM" id="Phobius"/>
    </source>
</evidence>
<protein>
    <recommendedName>
        <fullName evidence="4">DUF2207 domain-containing protein</fullName>
    </recommendedName>
</protein>
<keyword evidence="1" id="KW-0812">Transmembrane</keyword>
<feature type="transmembrane region" description="Helical" evidence="1">
    <location>
        <begin position="206"/>
        <end position="225"/>
    </location>
</feature>
<gene>
    <name evidence="2" type="ORF">GCM10009851_15630</name>
</gene>
<keyword evidence="1" id="KW-1133">Transmembrane helix</keyword>
<organism evidence="2 3">
    <name type="scientific">Herbiconiux moechotypicola</name>
    <dbReference type="NCBI Taxonomy" id="637393"/>
    <lineage>
        <taxon>Bacteria</taxon>
        <taxon>Bacillati</taxon>
        <taxon>Actinomycetota</taxon>
        <taxon>Actinomycetes</taxon>
        <taxon>Micrococcales</taxon>
        <taxon>Microbacteriaceae</taxon>
        <taxon>Herbiconiux</taxon>
    </lineage>
</organism>